<evidence type="ECO:0000313" key="1">
    <source>
        <dbReference type="EMBL" id="KAJ6767859.1"/>
    </source>
</evidence>
<dbReference type="EMBL" id="JAPFFM010000003">
    <property type="protein sequence ID" value="KAJ6767859.1"/>
    <property type="molecule type" value="Genomic_DNA"/>
</dbReference>
<proteinExistence type="predicted"/>
<comment type="caution">
    <text evidence="1">The sequence shown here is derived from an EMBL/GenBank/DDBJ whole genome shotgun (WGS) entry which is preliminary data.</text>
</comment>
<reference evidence="1" key="1">
    <citation type="submission" date="2022-11" db="EMBL/GenBank/DDBJ databases">
        <authorList>
            <person name="Hyden B.L."/>
            <person name="Feng K."/>
            <person name="Yates T."/>
            <person name="Jawdy S."/>
            <person name="Smart L.B."/>
            <person name="Muchero W."/>
        </authorList>
    </citation>
    <scope>NUCLEOTIDE SEQUENCE</scope>
    <source>
        <tissue evidence="1">Shoot tip</tissue>
    </source>
</reference>
<keyword evidence="2" id="KW-1185">Reference proteome</keyword>
<sequence length="114" mass="12302">MLPALSSLHRPFTSPYVDSKRMAAANTLMSCGIATAFPSLLSSSKSKLASSIPLPAPLVSPCQQTRCLQVIFNMPGLGTVLRVSENLECRKIHSAMLASFFVALLENDSGRLHR</sequence>
<dbReference type="AlphaFoldDB" id="A0A9Q0WJ61"/>
<protein>
    <submittedName>
        <fullName evidence="1">Uncharacterized protein</fullName>
    </submittedName>
</protein>
<organism evidence="1 2">
    <name type="scientific">Salix koriyanagi</name>
    <dbReference type="NCBI Taxonomy" id="2511006"/>
    <lineage>
        <taxon>Eukaryota</taxon>
        <taxon>Viridiplantae</taxon>
        <taxon>Streptophyta</taxon>
        <taxon>Embryophyta</taxon>
        <taxon>Tracheophyta</taxon>
        <taxon>Spermatophyta</taxon>
        <taxon>Magnoliopsida</taxon>
        <taxon>eudicotyledons</taxon>
        <taxon>Gunneridae</taxon>
        <taxon>Pentapetalae</taxon>
        <taxon>rosids</taxon>
        <taxon>fabids</taxon>
        <taxon>Malpighiales</taxon>
        <taxon>Salicaceae</taxon>
        <taxon>Saliceae</taxon>
        <taxon>Salix</taxon>
    </lineage>
</organism>
<dbReference type="Proteomes" id="UP001151752">
    <property type="component" value="Chromosome 8"/>
</dbReference>
<gene>
    <name evidence="1" type="ORF">OIU74_021679</name>
</gene>
<evidence type="ECO:0000313" key="2">
    <source>
        <dbReference type="Proteomes" id="UP001151752"/>
    </source>
</evidence>
<accession>A0A9Q0WJ61</accession>
<name>A0A9Q0WJ61_9ROSI</name>
<reference evidence="1" key="2">
    <citation type="journal article" date="2023" name="Int. J. Mol. Sci.">
        <title>De Novo Assembly and Annotation of 11 Diverse Shrub Willow (Salix) Genomes Reveals Novel Gene Organization in Sex-Linked Regions.</title>
        <authorList>
            <person name="Hyden B."/>
            <person name="Feng K."/>
            <person name="Yates T.B."/>
            <person name="Jawdy S."/>
            <person name="Cereghino C."/>
            <person name="Smart L.B."/>
            <person name="Muchero W."/>
        </authorList>
    </citation>
    <scope>NUCLEOTIDE SEQUENCE</scope>
    <source>
        <tissue evidence="1">Shoot tip</tissue>
    </source>
</reference>